<organism evidence="2 4">
    <name type="scientific">Salmonella enterica</name>
    <name type="common">Salmonella choleraesuis</name>
    <dbReference type="NCBI Taxonomy" id="28901"/>
    <lineage>
        <taxon>Bacteria</taxon>
        <taxon>Pseudomonadati</taxon>
        <taxon>Pseudomonadota</taxon>
        <taxon>Gammaproteobacteria</taxon>
        <taxon>Enterobacterales</taxon>
        <taxon>Enterobacteriaceae</taxon>
        <taxon>Salmonella</taxon>
    </lineage>
</organism>
<dbReference type="EMBL" id="UGWQ01000001">
    <property type="protein sequence ID" value="SUF67371.1"/>
    <property type="molecule type" value="Genomic_DNA"/>
</dbReference>
<feature type="transmembrane region" description="Helical" evidence="1">
    <location>
        <begin position="44"/>
        <end position="65"/>
    </location>
</feature>
<gene>
    <name evidence="2" type="ORF">NCTC10718_00014</name>
    <name evidence="3" type="ORF">NCTC10718_00436</name>
</gene>
<name>A0A379QR23_SALER</name>
<evidence type="ECO:0000313" key="2">
    <source>
        <dbReference type="EMBL" id="SUF67371.1"/>
    </source>
</evidence>
<dbReference type="Proteomes" id="UP000254332">
    <property type="component" value="Unassembled WGS sequence"/>
</dbReference>
<dbReference type="EMBL" id="UGWQ01000001">
    <property type="protein sequence ID" value="SUF67776.1"/>
    <property type="molecule type" value="Genomic_DNA"/>
</dbReference>
<feature type="transmembrane region" description="Helical" evidence="1">
    <location>
        <begin position="5"/>
        <end position="24"/>
    </location>
</feature>
<protein>
    <submittedName>
        <fullName evidence="2">Uncharacterized protein</fullName>
    </submittedName>
</protein>
<dbReference type="AlphaFoldDB" id="A0A379QR23"/>
<proteinExistence type="predicted"/>
<evidence type="ECO:0000313" key="4">
    <source>
        <dbReference type="Proteomes" id="UP000254332"/>
    </source>
</evidence>
<dbReference type="RefSeq" id="WP_000449992.1">
    <property type="nucleotide sequence ID" value="NZ_MXPD01000055.1"/>
</dbReference>
<accession>A0A379QR23</accession>
<keyword evidence="1" id="KW-0472">Membrane</keyword>
<reference evidence="2 4" key="1">
    <citation type="submission" date="2018-06" db="EMBL/GenBank/DDBJ databases">
        <authorList>
            <consortium name="Pathogen Informatics"/>
            <person name="Doyle S."/>
        </authorList>
    </citation>
    <scope>NUCLEOTIDE SEQUENCE [LARGE SCALE GENOMIC DNA]</scope>
    <source>
        <strain evidence="2 4">NCTC10718</strain>
    </source>
</reference>
<evidence type="ECO:0000256" key="1">
    <source>
        <dbReference type="SAM" id="Phobius"/>
    </source>
</evidence>
<sequence>METRFWCYATIIIAAWLGFLGWLLLQLQETLIETGVTPWSMENIILQGIGAVILVIVSVPVIAALQPLIALAGLVAEGVWQLLRGIYLAGRWLIRRHTHA</sequence>
<keyword evidence="1" id="KW-0812">Transmembrane</keyword>
<evidence type="ECO:0000313" key="3">
    <source>
        <dbReference type="EMBL" id="SUF67776.1"/>
    </source>
</evidence>
<keyword evidence="1" id="KW-1133">Transmembrane helix</keyword>